<dbReference type="InterPro" id="IPR035892">
    <property type="entry name" value="C2_domain_sf"/>
</dbReference>
<reference evidence="2" key="1">
    <citation type="submission" date="2020-06" db="EMBL/GenBank/DDBJ databases">
        <authorList>
            <person name="Li T."/>
            <person name="Hu X."/>
            <person name="Zhang T."/>
            <person name="Song X."/>
            <person name="Zhang H."/>
            <person name="Dai N."/>
            <person name="Sheng W."/>
            <person name="Hou X."/>
            <person name="Wei L."/>
        </authorList>
    </citation>
    <scope>NUCLEOTIDE SEQUENCE</scope>
    <source>
        <strain evidence="2">G02</strain>
        <tissue evidence="2">Leaf</tissue>
    </source>
</reference>
<dbReference type="AlphaFoldDB" id="A0AAW2LDS8"/>
<sequence>MLTVAKYGQKWVRTRTIVQSLNPKWNEQYTWEVYDPCTVITLGVFDNSHLGGNDNRPWKGFKNRESKNSSFDFRNRQDLHSVLPPSCPATIWTEETGNSN</sequence>
<comment type="caution">
    <text evidence="2">The sequence shown here is derived from an EMBL/GenBank/DDBJ whole genome shotgun (WGS) entry which is preliminary data.</text>
</comment>
<dbReference type="PROSITE" id="PS50004">
    <property type="entry name" value="C2"/>
    <property type="match status" value="1"/>
</dbReference>
<dbReference type="PANTHER" id="PTHR31425:SF37">
    <property type="entry name" value="FT-INTERACTING PROTEIN 1"/>
    <property type="match status" value="1"/>
</dbReference>
<dbReference type="PANTHER" id="PTHR31425">
    <property type="entry name" value="PHOSPHORIBOSYLANTHRANILATE TRANSFERASE ISOFORM 1"/>
    <property type="match status" value="1"/>
</dbReference>
<dbReference type="InterPro" id="IPR047259">
    <property type="entry name" value="QUIRKY-like"/>
</dbReference>
<dbReference type="SUPFAM" id="SSF49562">
    <property type="entry name" value="C2 domain (Calcium/lipid-binding domain, CaLB)"/>
    <property type="match status" value="1"/>
</dbReference>
<accession>A0AAW2LDS8</accession>
<proteinExistence type="predicted"/>
<dbReference type="EMBL" id="JACGWJ010000025">
    <property type="protein sequence ID" value="KAL0316858.1"/>
    <property type="molecule type" value="Genomic_DNA"/>
</dbReference>
<feature type="domain" description="C2" evidence="1">
    <location>
        <begin position="1"/>
        <end position="93"/>
    </location>
</feature>
<reference evidence="2" key="2">
    <citation type="journal article" date="2024" name="Plant">
        <title>Genomic evolution and insights into agronomic trait innovations of Sesamum species.</title>
        <authorList>
            <person name="Miao H."/>
            <person name="Wang L."/>
            <person name="Qu L."/>
            <person name="Liu H."/>
            <person name="Sun Y."/>
            <person name="Le M."/>
            <person name="Wang Q."/>
            <person name="Wei S."/>
            <person name="Zheng Y."/>
            <person name="Lin W."/>
            <person name="Duan Y."/>
            <person name="Cao H."/>
            <person name="Xiong S."/>
            <person name="Wang X."/>
            <person name="Wei L."/>
            <person name="Li C."/>
            <person name="Ma Q."/>
            <person name="Ju M."/>
            <person name="Zhao R."/>
            <person name="Li G."/>
            <person name="Mu C."/>
            <person name="Tian Q."/>
            <person name="Mei H."/>
            <person name="Zhang T."/>
            <person name="Gao T."/>
            <person name="Zhang H."/>
        </authorList>
    </citation>
    <scope>NUCLEOTIDE SEQUENCE</scope>
    <source>
        <strain evidence="2">G02</strain>
    </source>
</reference>
<gene>
    <name evidence="2" type="ORF">Sradi_5564000</name>
</gene>
<protein>
    <submittedName>
        <fullName evidence="2">FT-interacting protein 1</fullName>
    </submittedName>
</protein>
<organism evidence="2">
    <name type="scientific">Sesamum radiatum</name>
    <name type="common">Black benniseed</name>
    <dbReference type="NCBI Taxonomy" id="300843"/>
    <lineage>
        <taxon>Eukaryota</taxon>
        <taxon>Viridiplantae</taxon>
        <taxon>Streptophyta</taxon>
        <taxon>Embryophyta</taxon>
        <taxon>Tracheophyta</taxon>
        <taxon>Spermatophyta</taxon>
        <taxon>Magnoliopsida</taxon>
        <taxon>eudicotyledons</taxon>
        <taxon>Gunneridae</taxon>
        <taxon>Pentapetalae</taxon>
        <taxon>asterids</taxon>
        <taxon>lamiids</taxon>
        <taxon>Lamiales</taxon>
        <taxon>Pedaliaceae</taxon>
        <taxon>Sesamum</taxon>
    </lineage>
</organism>
<dbReference type="InterPro" id="IPR000008">
    <property type="entry name" value="C2_dom"/>
</dbReference>
<dbReference type="Pfam" id="PF00168">
    <property type="entry name" value="C2"/>
    <property type="match status" value="1"/>
</dbReference>
<evidence type="ECO:0000259" key="1">
    <source>
        <dbReference type="PROSITE" id="PS50004"/>
    </source>
</evidence>
<evidence type="ECO:0000313" key="2">
    <source>
        <dbReference type="EMBL" id="KAL0316858.1"/>
    </source>
</evidence>
<dbReference type="Gene3D" id="2.60.40.150">
    <property type="entry name" value="C2 domain"/>
    <property type="match status" value="1"/>
</dbReference>
<name>A0AAW2LDS8_SESRA</name>